<protein>
    <submittedName>
        <fullName evidence="2">Uncharacterized protein</fullName>
    </submittedName>
</protein>
<dbReference type="Proteomes" id="UP000291343">
    <property type="component" value="Unassembled WGS sequence"/>
</dbReference>
<accession>A0A482XIS9</accession>
<evidence type="ECO:0000313" key="2">
    <source>
        <dbReference type="EMBL" id="RZF45743.1"/>
    </source>
</evidence>
<keyword evidence="3" id="KW-1185">Reference proteome</keyword>
<dbReference type="EMBL" id="QKKF02008347">
    <property type="protein sequence ID" value="RZF45743.1"/>
    <property type="molecule type" value="Genomic_DNA"/>
</dbReference>
<evidence type="ECO:0000313" key="3">
    <source>
        <dbReference type="Proteomes" id="UP000291343"/>
    </source>
</evidence>
<gene>
    <name evidence="2" type="ORF">LSTR_LSTR012674</name>
</gene>
<feature type="region of interest" description="Disordered" evidence="1">
    <location>
        <begin position="1"/>
        <end position="27"/>
    </location>
</feature>
<sequence>MTDIKDTLPAKRRQEHECSASTESIKSVKRHESIERVNYRQATRRSVSGSWLLTANGVPTGWLLSRIRCLQNSDKNMSAVQAVGALDQSKDMNKSQLQTGYQEISISKM</sequence>
<dbReference type="AlphaFoldDB" id="A0A482XIS9"/>
<feature type="compositionally biased region" description="Basic and acidic residues" evidence="1">
    <location>
        <begin position="1"/>
        <end position="18"/>
    </location>
</feature>
<proteinExistence type="predicted"/>
<dbReference type="InParanoid" id="A0A482XIS9"/>
<evidence type="ECO:0000256" key="1">
    <source>
        <dbReference type="SAM" id="MobiDB-lite"/>
    </source>
</evidence>
<comment type="caution">
    <text evidence="2">The sequence shown here is derived from an EMBL/GenBank/DDBJ whole genome shotgun (WGS) entry which is preliminary data.</text>
</comment>
<organism evidence="2 3">
    <name type="scientific">Laodelphax striatellus</name>
    <name type="common">Small brown planthopper</name>
    <name type="synonym">Delphax striatella</name>
    <dbReference type="NCBI Taxonomy" id="195883"/>
    <lineage>
        <taxon>Eukaryota</taxon>
        <taxon>Metazoa</taxon>
        <taxon>Ecdysozoa</taxon>
        <taxon>Arthropoda</taxon>
        <taxon>Hexapoda</taxon>
        <taxon>Insecta</taxon>
        <taxon>Pterygota</taxon>
        <taxon>Neoptera</taxon>
        <taxon>Paraneoptera</taxon>
        <taxon>Hemiptera</taxon>
        <taxon>Auchenorrhyncha</taxon>
        <taxon>Fulgoroidea</taxon>
        <taxon>Delphacidae</taxon>
        <taxon>Criomorphinae</taxon>
        <taxon>Laodelphax</taxon>
    </lineage>
</organism>
<reference evidence="2 3" key="1">
    <citation type="journal article" date="2017" name="Gigascience">
        <title>Genome sequence of the small brown planthopper, Laodelphax striatellus.</title>
        <authorList>
            <person name="Zhu J."/>
            <person name="Jiang F."/>
            <person name="Wang X."/>
            <person name="Yang P."/>
            <person name="Bao Y."/>
            <person name="Zhao W."/>
            <person name="Wang W."/>
            <person name="Lu H."/>
            <person name="Wang Q."/>
            <person name="Cui N."/>
            <person name="Li J."/>
            <person name="Chen X."/>
            <person name="Luo L."/>
            <person name="Yu J."/>
            <person name="Kang L."/>
            <person name="Cui F."/>
        </authorList>
    </citation>
    <scope>NUCLEOTIDE SEQUENCE [LARGE SCALE GENOMIC DNA]</scope>
    <source>
        <strain evidence="2">Lst14</strain>
    </source>
</reference>
<name>A0A482XIS9_LAOST</name>